<sequence length="49" mass="5658">MIKTLIKLAGAKSLSKMYNGKKYNNKNKTSKLALAMLAYEAYKIYKKRK</sequence>
<keyword evidence="2" id="KW-1185">Reference proteome</keyword>
<dbReference type="EMBL" id="JACBYF010000001">
    <property type="protein sequence ID" value="NYS46693.1"/>
    <property type="molecule type" value="Genomic_DNA"/>
</dbReference>
<protein>
    <submittedName>
        <fullName evidence="1">Uncharacterized protein</fullName>
    </submittedName>
</protein>
<reference evidence="1 2" key="1">
    <citation type="submission" date="2020-07" db="EMBL/GenBank/DDBJ databases">
        <title>MOT database genomes.</title>
        <authorList>
            <person name="Joseph S."/>
            <person name="Aduse-Opoku J."/>
            <person name="Hashim A."/>
            <person name="Wade W."/>
            <person name="Curtis M."/>
        </authorList>
    </citation>
    <scope>NUCLEOTIDE SEQUENCE [LARGE SCALE GENOMIC DNA]</scope>
    <source>
        <strain evidence="1 2">CIP 106318</strain>
    </source>
</reference>
<gene>
    <name evidence="1" type="ORF">HZY85_00595</name>
</gene>
<organism evidence="1 2">
    <name type="scientific">Gemelliphila palaticanis</name>
    <dbReference type="NCBI Taxonomy" id="81950"/>
    <lineage>
        <taxon>Bacteria</taxon>
        <taxon>Bacillati</taxon>
        <taxon>Bacillota</taxon>
        <taxon>Bacilli</taxon>
        <taxon>Bacillales</taxon>
        <taxon>Gemellaceae</taxon>
        <taxon>Gemelliphila</taxon>
    </lineage>
</organism>
<evidence type="ECO:0000313" key="1">
    <source>
        <dbReference type="EMBL" id="NYS46693.1"/>
    </source>
</evidence>
<dbReference type="RefSeq" id="WP_179939798.1">
    <property type="nucleotide sequence ID" value="NZ_JACBYF010000001.1"/>
</dbReference>
<proteinExistence type="predicted"/>
<dbReference type="Proteomes" id="UP000531840">
    <property type="component" value="Unassembled WGS sequence"/>
</dbReference>
<name>A0ABX2SZA6_9BACL</name>
<accession>A0ABX2SZA6</accession>
<evidence type="ECO:0000313" key="2">
    <source>
        <dbReference type="Proteomes" id="UP000531840"/>
    </source>
</evidence>
<comment type="caution">
    <text evidence="1">The sequence shown here is derived from an EMBL/GenBank/DDBJ whole genome shotgun (WGS) entry which is preliminary data.</text>
</comment>